<dbReference type="Proteomes" id="UP000541558">
    <property type="component" value="Unassembled WGS sequence"/>
</dbReference>
<evidence type="ECO:0000313" key="2">
    <source>
        <dbReference type="EMBL" id="KAF5325804.1"/>
    </source>
</evidence>
<feature type="signal peptide" evidence="1">
    <location>
        <begin position="1"/>
        <end position="23"/>
    </location>
</feature>
<keyword evidence="1" id="KW-0732">Signal</keyword>
<comment type="caution">
    <text evidence="2">The sequence shown here is derived from an EMBL/GenBank/DDBJ whole genome shotgun (WGS) entry which is preliminary data.</text>
</comment>
<organism evidence="2 3">
    <name type="scientific">Ephemerocybe angulata</name>
    <dbReference type="NCBI Taxonomy" id="980116"/>
    <lineage>
        <taxon>Eukaryota</taxon>
        <taxon>Fungi</taxon>
        <taxon>Dikarya</taxon>
        <taxon>Basidiomycota</taxon>
        <taxon>Agaricomycotina</taxon>
        <taxon>Agaricomycetes</taxon>
        <taxon>Agaricomycetidae</taxon>
        <taxon>Agaricales</taxon>
        <taxon>Agaricineae</taxon>
        <taxon>Psathyrellaceae</taxon>
        <taxon>Ephemerocybe</taxon>
    </lineage>
</organism>
<dbReference type="AlphaFoldDB" id="A0A8H5BLU4"/>
<evidence type="ECO:0000313" key="3">
    <source>
        <dbReference type="Proteomes" id="UP000541558"/>
    </source>
</evidence>
<protein>
    <submittedName>
        <fullName evidence="2">Uncharacterized protein</fullName>
    </submittedName>
</protein>
<feature type="chain" id="PRO_5034791050" evidence="1">
    <location>
        <begin position="24"/>
        <end position="79"/>
    </location>
</feature>
<gene>
    <name evidence="2" type="ORF">D9611_000605</name>
</gene>
<reference evidence="2 3" key="1">
    <citation type="journal article" date="2020" name="ISME J.">
        <title>Uncovering the hidden diversity of litter-decomposition mechanisms in mushroom-forming fungi.</title>
        <authorList>
            <person name="Floudas D."/>
            <person name="Bentzer J."/>
            <person name="Ahren D."/>
            <person name="Johansson T."/>
            <person name="Persson P."/>
            <person name="Tunlid A."/>
        </authorList>
    </citation>
    <scope>NUCLEOTIDE SEQUENCE [LARGE SCALE GENOMIC DNA]</scope>
    <source>
        <strain evidence="2 3">CBS 175.51</strain>
    </source>
</reference>
<keyword evidence="3" id="KW-1185">Reference proteome</keyword>
<dbReference type="PROSITE" id="PS51257">
    <property type="entry name" value="PROKAR_LIPOPROTEIN"/>
    <property type="match status" value="1"/>
</dbReference>
<name>A0A8H5BLU4_9AGAR</name>
<sequence length="79" mass="8669">MQAKSLFFALVIFLSCTMTAVRANEGDVFKATKIFQQILPTSPFLITKTEMVTWTQSASITESTTATPIPETIEAPKPT</sequence>
<evidence type="ECO:0000256" key="1">
    <source>
        <dbReference type="SAM" id="SignalP"/>
    </source>
</evidence>
<dbReference type="OrthoDB" id="3025387at2759"/>
<accession>A0A8H5BLU4</accession>
<dbReference type="EMBL" id="JAACJK010000163">
    <property type="protein sequence ID" value="KAF5325804.1"/>
    <property type="molecule type" value="Genomic_DNA"/>
</dbReference>
<proteinExistence type="predicted"/>